<dbReference type="EMBL" id="LAZR01008067">
    <property type="protein sequence ID" value="KKM81166.1"/>
    <property type="molecule type" value="Genomic_DNA"/>
</dbReference>
<sequence>FYSVDFAISNIHNDKLTLMQAVITVESQKDFDAIEENKKTFETELRLGILSDFHANRITEFKGLSNDRKTAMVQEKIGSLIQKKPNQFGKNIFSEMQQFLIMSRDEFKSQRDYHHISRIISILYMIRKLLKKNIEENQDKRYLILKFLKTKLKANSQEKSVLGILVGINFLKEHEVFEEKHLINAIKNFLPYVEIVENSFFIDKASKNEIQTCYIEVQKPNGIDFTNEEVSVLKNELPTYLKGNVEQLIHPVFMPRNEEEIVKNMLVLSQQLKYVHDIPQVIISFDKQTHTDLSFNVILLRVLRPQDPPIKDLISKIKSKNRFIIEKVKKVGIIRRKYLKEANVFRVLLESSDYLRSDHSLDINKARLSVLEDLNRLFGEVRDYMGGMIYKQNEAYKSLQAILGQIGKHYDNLLEKFFYSITPGEMTAIVKPDILKNLFLMLINAIKREETRIKKLSDFLFKQETNRLYIMVPIYDQNVKKKIKDKIDNLNILSSELVSFCLTAHDIEYLGYVFMNDDKAQQKLFLDSIQKSLNK</sequence>
<comment type="caution">
    <text evidence="1">The sequence shown here is derived from an EMBL/GenBank/DDBJ whole genome shotgun (WGS) entry which is preliminary data.</text>
</comment>
<organism evidence="1">
    <name type="scientific">marine sediment metagenome</name>
    <dbReference type="NCBI Taxonomy" id="412755"/>
    <lineage>
        <taxon>unclassified sequences</taxon>
        <taxon>metagenomes</taxon>
        <taxon>ecological metagenomes</taxon>
    </lineage>
</organism>
<accession>A0A0F9L240</accession>
<protein>
    <submittedName>
        <fullName evidence="1">Uncharacterized protein</fullName>
    </submittedName>
</protein>
<proteinExistence type="predicted"/>
<name>A0A0F9L240_9ZZZZ</name>
<feature type="non-terminal residue" evidence="1">
    <location>
        <position position="1"/>
    </location>
</feature>
<dbReference type="AlphaFoldDB" id="A0A0F9L240"/>
<reference evidence="1" key="1">
    <citation type="journal article" date="2015" name="Nature">
        <title>Complex archaea that bridge the gap between prokaryotes and eukaryotes.</title>
        <authorList>
            <person name="Spang A."/>
            <person name="Saw J.H."/>
            <person name="Jorgensen S.L."/>
            <person name="Zaremba-Niedzwiedzka K."/>
            <person name="Martijn J."/>
            <person name="Lind A.E."/>
            <person name="van Eijk R."/>
            <person name="Schleper C."/>
            <person name="Guy L."/>
            <person name="Ettema T.J."/>
        </authorList>
    </citation>
    <scope>NUCLEOTIDE SEQUENCE</scope>
</reference>
<evidence type="ECO:0000313" key="1">
    <source>
        <dbReference type="EMBL" id="KKM81166.1"/>
    </source>
</evidence>
<gene>
    <name evidence="1" type="ORF">LCGC14_1332580</name>
</gene>